<dbReference type="EMBL" id="MSFM01000003">
    <property type="protein sequence ID" value="PKY06576.1"/>
    <property type="molecule type" value="Genomic_DNA"/>
</dbReference>
<sequence length="426" mass="49214">MDFDHLAKKQSNLIFQVWLQNLLKNSPEELAGKVAARHCPGTPVRAARLTNGAFNICYRVTYDDGHHVLVRFTALGRVIARNEKVEDEFAIMQYVAQHTAVPIPKFLEGKPLSGYLREPTPEKVTLRSDIHKSVLRRAYFGMAEILLELSKPEFPFIGAVRPDETGEWGVQKPPLTFSMNRLDQFSNIPHGVFSQQQFENAADHFEELARQHFHHFELQRNDAVTDEADCRRKYVARCLFRKLSRDISKEHCNGPFRPYCDDLRPDDVLVDASSLAVTGVVGWEFTYAAPVEFTYAAPWWLLLEKPEDWEADLDQFLVRFMPRFYTFLEALRDCETEKINNGSLLQSQRLSPTMEQSFETGLFWICLPSRHGSMFDEIYWNTIEDRYGLLSAEERANIDTIVKNKLQQASERTLVSHYSIDELVDL</sequence>
<evidence type="ECO:0000313" key="1">
    <source>
        <dbReference type="EMBL" id="PKY06576.1"/>
    </source>
</evidence>
<dbReference type="PANTHER" id="PTHR21310:SF37">
    <property type="entry name" value="AMINOGLYCOSIDE PHOSPHOTRANSFERASE DOMAIN-CONTAINING PROTEIN"/>
    <property type="match status" value="1"/>
</dbReference>
<dbReference type="SUPFAM" id="SSF56112">
    <property type="entry name" value="Protein kinase-like (PK-like)"/>
    <property type="match status" value="1"/>
</dbReference>
<protein>
    <submittedName>
        <fullName evidence="1">Uncharacterized protein</fullName>
    </submittedName>
</protein>
<dbReference type="InterPro" id="IPR011009">
    <property type="entry name" value="Kinase-like_dom_sf"/>
</dbReference>
<dbReference type="Proteomes" id="UP000234254">
    <property type="component" value="Unassembled WGS sequence"/>
</dbReference>
<gene>
    <name evidence="1" type="ORF">P168DRAFT_309499</name>
</gene>
<evidence type="ECO:0000313" key="2">
    <source>
        <dbReference type="Proteomes" id="UP000234254"/>
    </source>
</evidence>
<name>A0A2I1D9N9_ASPC2</name>
<dbReference type="RefSeq" id="XP_024695170.1">
    <property type="nucleotide sequence ID" value="XM_024839305.1"/>
</dbReference>
<dbReference type="OrthoDB" id="5412996at2759"/>
<comment type="caution">
    <text evidence="1">The sequence shown here is derived from an EMBL/GenBank/DDBJ whole genome shotgun (WGS) entry which is preliminary data.</text>
</comment>
<proteinExistence type="predicted"/>
<keyword evidence="2" id="KW-1185">Reference proteome</keyword>
<accession>A0A2I1D9N9</accession>
<dbReference type="Gene3D" id="3.30.200.20">
    <property type="entry name" value="Phosphorylase Kinase, domain 1"/>
    <property type="match status" value="1"/>
</dbReference>
<dbReference type="VEuPathDB" id="FungiDB:P168DRAFT_309499"/>
<dbReference type="AlphaFoldDB" id="A0A2I1D9N9"/>
<reference evidence="1" key="1">
    <citation type="submission" date="2016-12" db="EMBL/GenBank/DDBJ databases">
        <title>The genomes of Aspergillus section Nigri reveals drivers in fungal speciation.</title>
        <authorList>
            <consortium name="DOE Joint Genome Institute"/>
            <person name="Vesth T.C."/>
            <person name="Nybo J."/>
            <person name="Theobald S."/>
            <person name="Brandl J."/>
            <person name="Frisvad J.C."/>
            <person name="Nielsen K.F."/>
            <person name="Lyhne E.K."/>
            <person name="Kogle M.E."/>
            <person name="Kuo A."/>
            <person name="Riley R."/>
            <person name="Clum A."/>
            <person name="Nolan M."/>
            <person name="Lipzen A."/>
            <person name="Salamov A."/>
            <person name="Henrissat B."/>
            <person name="Wiebenga A."/>
            <person name="De vries R.P."/>
            <person name="Grigoriev I.V."/>
            <person name="Mortensen U.H."/>
            <person name="Andersen M.R."/>
            <person name="Baker S.E."/>
        </authorList>
    </citation>
    <scope>NUCLEOTIDE SEQUENCE</scope>
    <source>
        <strain evidence="1">IBT 28561</strain>
    </source>
</reference>
<organism evidence="1 2">
    <name type="scientific">Aspergillus campestris (strain IBT 28561)</name>
    <dbReference type="NCBI Taxonomy" id="1392248"/>
    <lineage>
        <taxon>Eukaryota</taxon>
        <taxon>Fungi</taxon>
        <taxon>Dikarya</taxon>
        <taxon>Ascomycota</taxon>
        <taxon>Pezizomycotina</taxon>
        <taxon>Eurotiomycetes</taxon>
        <taxon>Eurotiomycetidae</taxon>
        <taxon>Eurotiales</taxon>
        <taxon>Aspergillaceae</taxon>
        <taxon>Aspergillus</taxon>
        <taxon>Aspergillus subgen. Circumdati</taxon>
    </lineage>
</organism>
<dbReference type="PANTHER" id="PTHR21310">
    <property type="entry name" value="AMINOGLYCOSIDE PHOSPHOTRANSFERASE-RELATED-RELATED"/>
    <property type="match status" value="1"/>
</dbReference>
<dbReference type="InterPro" id="IPR051678">
    <property type="entry name" value="AGP_Transferase"/>
</dbReference>
<dbReference type="GeneID" id="36546829"/>